<keyword evidence="4" id="KW-1185">Reference proteome</keyword>
<evidence type="ECO:0000256" key="1">
    <source>
        <dbReference type="SAM" id="MobiDB-lite"/>
    </source>
</evidence>
<accession>A0A4S8L4N4</accession>
<dbReference type="AlphaFoldDB" id="A0A4S8L4N4"/>
<feature type="transmembrane region" description="Helical" evidence="2">
    <location>
        <begin position="510"/>
        <end position="533"/>
    </location>
</feature>
<feature type="compositionally biased region" description="Polar residues" evidence="1">
    <location>
        <begin position="355"/>
        <end position="365"/>
    </location>
</feature>
<evidence type="ECO:0000256" key="2">
    <source>
        <dbReference type="SAM" id="Phobius"/>
    </source>
</evidence>
<dbReference type="EMBL" id="ML179660">
    <property type="protein sequence ID" value="THU83489.1"/>
    <property type="molecule type" value="Genomic_DNA"/>
</dbReference>
<reference evidence="3 4" key="1">
    <citation type="journal article" date="2019" name="Nat. Ecol. Evol.">
        <title>Megaphylogeny resolves global patterns of mushroom evolution.</title>
        <authorList>
            <person name="Varga T."/>
            <person name="Krizsan K."/>
            <person name="Foldi C."/>
            <person name="Dima B."/>
            <person name="Sanchez-Garcia M."/>
            <person name="Sanchez-Ramirez S."/>
            <person name="Szollosi G.J."/>
            <person name="Szarkandi J.G."/>
            <person name="Papp V."/>
            <person name="Albert L."/>
            <person name="Andreopoulos W."/>
            <person name="Angelini C."/>
            <person name="Antonin V."/>
            <person name="Barry K.W."/>
            <person name="Bougher N.L."/>
            <person name="Buchanan P."/>
            <person name="Buyck B."/>
            <person name="Bense V."/>
            <person name="Catcheside P."/>
            <person name="Chovatia M."/>
            <person name="Cooper J."/>
            <person name="Damon W."/>
            <person name="Desjardin D."/>
            <person name="Finy P."/>
            <person name="Geml J."/>
            <person name="Haridas S."/>
            <person name="Hughes K."/>
            <person name="Justo A."/>
            <person name="Karasinski D."/>
            <person name="Kautmanova I."/>
            <person name="Kiss B."/>
            <person name="Kocsube S."/>
            <person name="Kotiranta H."/>
            <person name="LaButti K.M."/>
            <person name="Lechner B.E."/>
            <person name="Liimatainen K."/>
            <person name="Lipzen A."/>
            <person name="Lukacs Z."/>
            <person name="Mihaltcheva S."/>
            <person name="Morgado L.N."/>
            <person name="Niskanen T."/>
            <person name="Noordeloos M.E."/>
            <person name="Ohm R.A."/>
            <person name="Ortiz-Santana B."/>
            <person name="Ovrebo C."/>
            <person name="Racz N."/>
            <person name="Riley R."/>
            <person name="Savchenko A."/>
            <person name="Shiryaev A."/>
            <person name="Soop K."/>
            <person name="Spirin V."/>
            <person name="Szebenyi C."/>
            <person name="Tomsovsky M."/>
            <person name="Tulloss R.E."/>
            <person name="Uehling J."/>
            <person name="Grigoriev I.V."/>
            <person name="Vagvolgyi C."/>
            <person name="Papp T."/>
            <person name="Martin F.M."/>
            <person name="Miettinen O."/>
            <person name="Hibbett D.S."/>
            <person name="Nagy L.G."/>
        </authorList>
    </citation>
    <scope>NUCLEOTIDE SEQUENCE [LARGE SCALE GENOMIC DNA]</scope>
    <source>
        <strain evidence="3 4">CBS 962.96</strain>
    </source>
</reference>
<feature type="region of interest" description="Disordered" evidence="1">
    <location>
        <begin position="458"/>
        <end position="500"/>
    </location>
</feature>
<name>A0A4S8L4N4_DENBC</name>
<protein>
    <submittedName>
        <fullName evidence="3">Uncharacterized protein</fullName>
    </submittedName>
</protein>
<feature type="compositionally biased region" description="Low complexity" evidence="1">
    <location>
        <begin position="306"/>
        <end position="321"/>
    </location>
</feature>
<evidence type="ECO:0000313" key="4">
    <source>
        <dbReference type="Proteomes" id="UP000297245"/>
    </source>
</evidence>
<keyword evidence="2" id="KW-1133">Transmembrane helix</keyword>
<feature type="compositionally biased region" description="Polar residues" evidence="1">
    <location>
        <begin position="616"/>
        <end position="634"/>
    </location>
</feature>
<proteinExistence type="predicted"/>
<keyword evidence="2" id="KW-0472">Membrane</keyword>
<feature type="region of interest" description="Disordered" evidence="1">
    <location>
        <begin position="306"/>
        <end position="412"/>
    </location>
</feature>
<feature type="region of interest" description="Disordered" evidence="1">
    <location>
        <begin position="159"/>
        <end position="273"/>
    </location>
</feature>
<feature type="compositionally biased region" description="Low complexity" evidence="1">
    <location>
        <begin position="334"/>
        <end position="348"/>
    </location>
</feature>
<evidence type="ECO:0000313" key="3">
    <source>
        <dbReference type="EMBL" id="THU83489.1"/>
    </source>
</evidence>
<feature type="region of interest" description="Disordered" evidence="1">
    <location>
        <begin position="606"/>
        <end position="644"/>
    </location>
</feature>
<gene>
    <name evidence="3" type="ORF">K435DRAFT_871250</name>
</gene>
<dbReference type="Proteomes" id="UP000297245">
    <property type="component" value="Unassembled WGS sequence"/>
</dbReference>
<organism evidence="3 4">
    <name type="scientific">Dendrothele bispora (strain CBS 962.96)</name>
    <dbReference type="NCBI Taxonomy" id="1314807"/>
    <lineage>
        <taxon>Eukaryota</taxon>
        <taxon>Fungi</taxon>
        <taxon>Dikarya</taxon>
        <taxon>Basidiomycota</taxon>
        <taxon>Agaricomycotina</taxon>
        <taxon>Agaricomycetes</taxon>
        <taxon>Agaricomycetidae</taxon>
        <taxon>Agaricales</taxon>
        <taxon>Agaricales incertae sedis</taxon>
        <taxon>Dendrothele</taxon>
    </lineage>
</organism>
<feature type="compositionally biased region" description="Polar residues" evidence="1">
    <location>
        <begin position="179"/>
        <end position="220"/>
    </location>
</feature>
<sequence length="760" mass="80663">MARDSSSSSGMFQGTLVLMKKTWDTEFNPASIAKLFKLVEDLGHSQTTPVPSSARYSLAPLHLQDVVCSDGLEILTITQLACIGQTFVITWEGTIREYSAELHGSNGKKHTANVDVGNSTSFSTFIPEGTTDIVFSVGTFNDHQEVSLNKIQAEMCNTSGSTPGFGHPWTSLMDRENAPEQTPTSTGNSSLTPVEPSSPQSKTQITNLGTSGNDGTQTPVVSPPRVSASLQPTTRFPSRAPSGLTSTDRSFEPSRTHFTNWGMPDNDKSHTSSNVLRSIPSGVDCLSNAIGDVSVVVPRTINLPNSNSTIPVTTSSSPSPSFRAHGPISPVILTTPSSTTHSSSVSFPSLPPSEISPTSGLAPTSNVPPQPTTSPTQDPDSGVEKLVISSKEPEKSLSSISLTSPGPAKEFQTDIQQSLDVASKTNLLAVDTLTSNSQTQGTSSPMLVTVISSDGSTSTISTLSGSMPDLRSIGNPSPTPSLSNSGPSESSPSSFDGHTRTNHQEQLTGAIVGSLVGAFVILMFAFLAGVRLIRWRRTRQWKRFDPFPVHNQDLEAKQSTAVLGCDSESKFLARDPYSASLGILPAQSPTQSESLIRTPSERIIRDDVEQNEDGSDSTSIRAVLPSRTSQSQASDEVGKDAKEEKVVMSQVKRIPEGTRLPPLPTINCDPFSDSHMVIDSINSSVSPNYPAIGSATSSALKSSNQVPSTITSSLDRGVAEVDRRAECIGSRAETEHLGPGVESVDLPPPAYTRLPPAYPF</sequence>
<keyword evidence="2" id="KW-0812">Transmembrane</keyword>
<feature type="compositionally biased region" description="Low complexity" evidence="1">
    <location>
        <begin position="480"/>
        <end position="494"/>
    </location>
</feature>